<keyword evidence="3" id="KW-1185">Reference proteome</keyword>
<dbReference type="PANTHER" id="PTHR43617">
    <property type="entry name" value="L-AMINO ACID N-ACETYLTRANSFERASE"/>
    <property type="match status" value="1"/>
</dbReference>
<dbReference type="InterPro" id="IPR050276">
    <property type="entry name" value="MshD_Acetyltransferase"/>
</dbReference>
<evidence type="ECO:0000259" key="1">
    <source>
        <dbReference type="PROSITE" id="PS51186"/>
    </source>
</evidence>
<organism evidence="2 3">
    <name type="scientific">Psychroflexus lacisalsi</name>
    <dbReference type="NCBI Taxonomy" id="503928"/>
    <lineage>
        <taxon>Bacteria</taxon>
        <taxon>Pseudomonadati</taxon>
        <taxon>Bacteroidota</taxon>
        <taxon>Flavobacteriia</taxon>
        <taxon>Flavobacteriales</taxon>
        <taxon>Flavobacteriaceae</taxon>
        <taxon>Psychroflexus</taxon>
    </lineage>
</organism>
<protein>
    <recommendedName>
        <fullName evidence="1">N-acetyltransferase domain-containing protein</fullName>
    </recommendedName>
</protein>
<dbReference type="RefSeq" id="WP_224453031.1">
    <property type="nucleotide sequence ID" value="NZ_BAAAGG010000005.1"/>
</dbReference>
<dbReference type="Gene3D" id="3.40.630.30">
    <property type="match status" value="1"/>
</dbReference>
<dbReference type="InterPro" id="IPR016181">
    <property type="entry name" value="Acyl_CoA_acyltransferase"/>
</dbReference>
<evidence type="ECO:0000313" key="3">
    <source>
        <dbReference type="Proteomes" id="UP001500185"/>
    </source>
</evidence>
<reference evidence="2 3" key="1">
    <citation type="journal article" date="2019" name="Int. J. Syst. Evol. Microbiol.">
        <title>The Global Catalogue of Microorganisms (GCM) 10K type strain sequencing project: providing services to taxonomists for standard genome sequencing and annotation.</title>
        <authorList>
            <consortium name="The Broad Institute Genomics Platform"/>
            <consortium name="The Broad Institute Genome Sequencing Center for Infectious Disease"/>
            <person name="Wu L."/>
            <person name="Ma J."/>
        </authorList>
    </citation>
    <scope>NUCLEOTIDE SEQUENCE [LARGE SCALE GENOMIC DNA]</scope>
    <source>
        <strain evidence="2 3">JCM 16231</strain>
    </source>
</reference>
<dbReference type="InterPro" id="IPR000182">
    <property type="entry name" value="GNAT_dom"/>
</dbReference>
<dbReference type="EMBL" id="BAAAGG010000005">
    <property type="protein sequence ID" value="GAA0753026.1"/>
    <property type="molecule type" value="Genomic_DNA"/>
</dbReference>
<comment type="caution">
    <text evidence="2">The sequence shown here is derived from an EMBL/GenBank/DDBJ whole genome shotgun (WGS) entry which is preliminary data.</text>
</comment>
<evidence type="ECO:0000313" key="2">
    <source>
        <dbReference type="EMBL" id="GAA0753026.1"/>
    </source>
</evidence>
<name>A0ABN1K2K4_9FLAO</name>
<accession>A0ABN1K2K4</accession>
<dbReference type="CDD" id="cd04301">
    <property type="entry name" value="NAT_SF"/>
    <property type="match status" value="1"/>
</dbReference>
<gene>
    <name evidence="2" type="ORF">GCM10009433_04620</name>
</gene>
<sequence length="167" mass="19858">MKLIFQPIQSKDFEDVISMFQAAARKIHKMNIDHWQYWKNPPLEKLNWVKDGMANQEYFFIENADQQVIGMVRILMEDLMYWGEQDEKAKYVHSLVVKEEFNGQDLGKKILQQIAQHVQTEDCKYLRLDADSKNPKLCSYYEKQGFQKVGTKELPISVYNLYQKELI</sequence>
<feature type="domain" description="N-acetyltransferase" evidence="1">
    <location>
        <begin position="3"/>
        <end position="167"/>
    </location>
</feature>
<dbReference type="Pfam" id="PF00583">
    <property type="entry name" value="Acetyltransf_1"/>
    <property type="match status" value="1"/>
</dbReference>
<proteinExistence type="predicted"/>
<dbReference type="Proteomes" id="UP001500185">
    <property type="component" value="Unassembled WGS sequence"/>
</dbReference>
<dbReference type="SUPFAM" id="SSF55729">
    <property type="entry name" value="Acyl-CoA N-acyltransferases (Nat)"/>
    <property type="match status" value="1"/>
</dbReference>
<dbReference type="PROSITE" id="PS51186">
    <property type="entry name" value="GNAT"/>
    <property type="match status" value="1"/>
</dbReference>